<dbReference type="PRINTS" id="PR00702">
    <property type="entry name" value="ACRIFLAVINRP"/>
</dbReference>
<keyword evidence="1" id="KW-0812">Transmembrane</keyword>
<keyword evidence="1" id="KW-1133">Transmembrane helix</keyword>
<dbReference type="RefSeq" id="WP_091363250.1">
    <property type="nucleotide sequence ID" value="NZ_FMXA01000004.1"/>
</dbReference>
<dbReference type="SUPFAM" id="SSF82693">
    <property type="entry name" value="Multidrug efflux transporter AcrB pore domain, PN1, PN2, PC1 and PC2 subdomains"/>
    <property type="match status" value="3"/>
</dbReference>
<dbReference type="InterPro" id="IPR027463">
    <property type="entry name" value="AcrB_DN_DC_subdom"/>
</dbReference>
<feature type="transmembrane region" description="Helical" evidence="1">
    <location>
        <begin position="884"/>
        <end position="903"/>
    </location>
</feature>
<dbReference type="PANTHER" id="PTHR32063:SF18">
    <property type="entry name" value="CATION EFFLUX SYSTEM PROTEIN"/>
    <property type="match status" value="1"/>
</dbReference>
<dbReference type="SUPFAM" id="SSF82714">
    <property type="entry name" value="Multidrug efflux transporter AcrB TolC docking domain, DN and DC subdomains"/>
    <property type="match status" value="2"/>
</dbReference>
<dbReference type="Proteomes" id="UP000199689">
    <property type="component" value="Unassembled WGS sequence"/>
</dbReference>
<evidence type="ECO:0000313" key="3">
    <source>
        <dbReference type="Proteomes" id="UP000199689"/>
    </source>
</evidence>
<organism evidence="2 3">
    <name type="scientific">Allisonella histaminiformans</name>
    <dbReference type="NCBI Taxonomy" id="209880"/>
    <lineage>
        <taxon>Bacteria</taxon>
        <taxon>Bacillati</taxon>
        <taxon>Bacillota</taxon>
        <taxon>Negativicutes</taxon>
        <taxon>Veillonellales</taxon>
        <taxon>Veillonellaceae</taxon>
        <taxon>Allisonella</taxon>
    </lineage>
</organism>
<dbReference type="GO" id="GO:0005886">
    <property type="term" value="C:plasma membrane"/>
    <property type="evidence" value="ECO:0007669"/>
    <property type="project" value="TreeGrafter"/>
</dbReference>
<dbReference type="AlphaFoldDB" id="A0A1G5V6K2"/>
<feature type="transmembrane region" description="Helical" evidence="1">
    <location>
        <begin position="909"/>
        <end position="931"/>
    </location>
</feature>
<accession>A0A1G5V6K2</accession>
<keyword evidence="1" id="KW-0472">Membrane</keyword>
<dbReference type="Gene3D" id="1.20.1640.10">
    <property type="entry name" value="Multidrug efflux transporter AcrB transmembrane domain"/>
    <property type="match status" value="2"/>
</dbReference>
<dbReference type="EMBL" id="FMXA01000004">
    <property type="protein sequence ID" value="SDA40635.1"/>
    <property type="molecule type" value="Genomic_DNA"/>
</dbReference>
<feature type="transmembrane region" description="Helical" evidence="1">
    <location>
        <begin position="12"/>
        <end position="33"/>
    </location>
</feature>
<sequence>MKDFNVAEWSIKHVQIVFFFILAILVGGLWSYFNLGRSEDPNFTIRTMVITVAWPGASPEQIVKQVTDPLEKNLQDTRDLDYIKSFTHDGKTVIYVYLKDSVPASELQKHWTEVRNSVEDMWSQLPSGVVGPYINDRFDDVYGTIYAVTGDDYSYEEKRKYAEDIRQRLLRVPDVQRVQLLGVQQQMIYVEMNQDKLASMGISPDSIFQIIQQQGTMMPSGTIHTDTRNIAIRVEGLLGTPEALENLPVHVGNQTFHLGDIAQVKQTYTDPASSMMYYNGKPAIGIAVSMTPGGNNLTLGENLQKAVEEMKPNLPLGLNVSLVADQPKVVNDSISEFTESLIEAIVIVMAASFISLGMRSGVVLALCIPVVVCGSFLFMEFKGIDLQRVSLGALIVSLGILVDDAIIVIEMMQVKLEQGYSRMEAAQTAYRSCAASMLAGTLITIAGFIPVGFAPGKTAEYTNSLFWVIGATLLISWLASLFVSPVLGYQMIQVHKEKKKKGKLGDRLYQIFDRSVRWCIRYKRTVMLATAGGFVLTMLLIPLVKQEFFPDSVRPEIIFDVELPSGASIQDTQRVLGGMADMLYGDKRVSSFASYIGESAPRFILLFDPKAPDNSYGQMIIVASDQESRDTLRAELTKKIAMQYPSVRVHSRLIQTGPPAEYPVMFRISANTQAQTVALAQKALAEMKTDPRIRNASIDWPQETPSVRVTVDQDKVRTLGIDNYEVSRNLYVQLSGYKVSESYQGDQLVPISFKLEGDNASRLDKLATLPIYVGNGRYAPLGTFADISYENEISTIWRRNLQPTITLSAEVIPGAKGDTVASDLYNTTFKSFREHLPEGASLEKGGTLELSDESLQDLMKPLPIMIFFILAVLMFDLQDIPKMVMAAITGPLGLIGAILTLLITRQPIGFMSIIGMIAISGMVIRNSIILLDQIKQHLNLGMTPYEAVVSSAALRFRPIMLSSGTDLLGMVPLIPNPFWAPMAVSFIGGLMLATAIGLLVLPAMYCWWYKIDEPKVQGEDADN</sequence>
<dbReference type="GeneID" id="87755427"/>
<feature type="transmembrane region" description="Helical" evidence="1">
    <location>
        <begin position="361"/>
        <end position="379"/>
    </location>
</feature>
<dbReference type="Gene3D" id="3.30.2090.10">
    <property type="entry name" value="Multidrug efflux transporter AcrB TolC docking domain, DN and DC subdomains"/>
    <property type="match status" value="2"/>
</dbReference>
<feature type="transmembrane region" description="Helical" evidence="1">
    <location>
        <begin position="978"/>
        <end position="1001"/>
    </location>
</feature>
<proteinExistence type="predicted"/>
<dbReference type="Pfam" id="PF00873">
    <property type="entry name" value="ACR_tran"/>
    <property type="match status" value="1"/>
</dbReference>
<dbReference type="GO" id="GO:0042910">
    <property type="term" value="F:xenobiotic transmembrane transporter activity"/>
    <property type="evidence" value="ECO:0007669"/>
    <property type="project" value="TreeGrafter"/>
</dbReference>
<gene>
    <name evidence="2" type="ORF">SAMN02910343_00380</name>
</gene>
<keyword evidence="3" id="KW-1185">Reference proteome</keyword>
<dbReference type="Gene3D" id="3.30.70.1440">
    <property type="entry name" value="Multidrug efflux transporter AcrB pore domain"/>
    <property type="match status" value="1"/>
</dbReference>
<dbReference type="SUPFAM" id="SSF82866">
    <property type="entry name" value="Multidrug efflux transporter AcrB transmembrane domain"/>
    <property type="match status" value="2"/>
</dbReference>
<protein>
    <submittedName>
        <fullName evidence="2">Multidrug efflux pump subunit AcrB</fullName>
    </submittedName>
</protein>
<feature type="transmembrane region" description="Helical" evidence="1">
    <location>
        <begin position="525"/>
        <end position="544"/>
    </location>
</feature>
<feature type="transmembrane region" description="Helical" evidence="1">
    <location>
        <begin position="391"/>
        <end position="412"/>
    </location>
</feature>
<evidence type="ECO:0000256" key="1">
    <source>
        <dbReference type="SAM" id="Phobius"/>
    </source>
</evidence>
<feature type="transmembrane region" description="Helical" evidence="1">
    <location>
        <begin position="433"/>
        <end position="453"/>
    </location>
</feature>
<dbReference type="OrthoDB" id="9757876at2"/>
<dbReference type="PANTHER" id="PTHR32063">
    <property type="match status" value="1"/>
</dbReference>
<name>A0A1G5V6K2_9FIRM</name>
<dbReference type="STRING" id="209880.SAMN02910343_00380"/>
<evidence type="ECO:0000313" key="2">
    <source>
        <dbReference type="EMBL" id="SDA40635.1"/>
    </source>
</evidence>
<feature type="transmembrane region" description="Helical" evidence="1">
    <location>
        <begin position="465"/>
        <end position="489"/>
    </location>
</feature>
<dbReference type="Gene3D" id="3.30.70.1320">
    <property type="entry name" value="Multidrug efflux transporter AcrB pore domain like"/>
    <property type="match status" value="1"/>
</dbReference>
<dbReference type="InterPro" id="IPR001036">
    <property type="entry name" value="Acrflvin-R"/>
</dbReference>
<dbReference type="Gene3D" id="3.30.70.1430">
    <property type="entry name" value="Multidrug efflux transporter AcrB pore domain"/>
    <property type="match status" value="2"/>
</dbReference>
<reference evidence="2 3" key="1">
    <citation type="submission" date="2016-10" db="EMBL/GenBank/DDBJ databases">
        <authorList>
            <person name="de Groot N.N."/>
        </authorList>
    </citation>
    <scope>NUCLEOTIDE SEQUENCE [LARGE SCALE GENOMIC DNA]</scope>
    <source>
        <strain evidence="2 3">DSM 15230</strain>
    </source>
</reference>